<evidence type="ECO:0000313" key="3">
    <source>
        <dbReference type="Proteomes" id="UP001271007"/>
    </source>
</evidence>
<comment type="caution">
    <text evidence="2">The sequence shown here is derived from an EMBL/GenBank/DDBJ whole genome shotgun (WGS) entry which is preliminary data.</text>
</comment>
<reference evidence="2" key="1">
    <citation type="submission" date="2023-04" db="EMBL/GenBank/DDBJ databases">
        <title>Black Yeasts Isolated from many extreme environments.</title>
        <authorList>
            <person name="Coleine C."/>
            <person name="Stajich J.E."/>
            <person name="Selbmann L."/>
        </authorList>
    </citation>
    <scope>NUCLEOTIDE SEQUENCE</scope>
    <source>
        <strain evidence="2">CCFEE 5312</strain>
    </source>
</reference>
<accession>A0AAJ0D9J7</accession>
<name>A0AAJ0D9J7_9PEZI</name>
<dbReference type="EMBL" id="JAWDJX010000162">
    <property type="protein sequence ID" value="KAK3045724.1"/>
    <property type="molecule type" value="Genomic_DNA"/>
</dbReference>
<sequence>MVASGGFVSVMVLRNRPASQDLDCFLNANSVGNWYEPVRSHMEQLIQQVGQHLGYIGKWANDEVRWFLSLLDDPEDLFQQSKRQGVVLYRDENLIIYAVLWEWVLVRKLKRLQMEAQPSRKEDWNDCVAITKLLYDVNGGGLQREILTRFDHTAIEPPVEENTVTGLRRLVGHFYRVDPFPNNDNETEDDGADDDDEGDDDDGDDDEGDDEDG</sequence>
<gene>
    <name evidence="2" type="ORF">LTR09_012736</name>
</gene>
<feature type="region of interest" description="Disordered" evidence="1">
    <location>
        <begin position="178"/>
        <end position="213"/>
    </location>
</feature>
<evidence type="ECO:0000256" key="1">
    <source>
        <dbReference type="SAM" id="MobiDB-lite"/>
    </source>
</evidence>
<feature type="compositionally biased region" description="Acidic residues" evidence="1">
    <location>
        <begin position="185"/>
        <end position="213"/>
    </location>
</feature>
<dbReference type="AlphaFoldDB" id="A0AAJ0D9J7"/>
<organism evidence="2 3">
    <name type="scientific">Extremus antarcticus</name>
    <dbReference type="NCBI Taxonomy" id="702011"/>
    <lineage>
        <taxon>Eukaryota</taxon>
        <taxon>Fungi</taxon>
        <taxon>Dikarya</taxon>
        <taxon>Ascomycota</taxon>
        <taxon>Pezizomycotina</taxon>
        <taxon>Dothideomycetes</taxon>
        <taxon>Dothideomycetidae</taxon>
        <taxon>Mycosphaerellales</taxon>
        <taxon>Extremaceae</taxon>
        <taxon>Extremus</taxon>
    </lineage>
</organism>
<dbReference type="Proteomes" id="UP001271007">
    <property type="component" value="Unassembled WGS sequence"/>
</dbReference>
<evidence type="ECO:0000313" key="2">
    <source>
        <dbReference type="EMBL" id="KAK3045724.1"/>
    </source>
</evidence>
<proteinExistence type="predicted"/>
<keyword evidence="3" id="KW-1185">Reference proteome</keyword>
<protein>
    <submittedName>
        <fullName evidence="2">Uncharacterized protein</fullName>
    </submittedName>
</protein>